<keyword evidence="5" id="KW-0285">Flavoprotein</keyword>
<keyword evidence="9" id="KW-0057">Aromatic amino acid biosynthesis</keyword>
<dbReference type="Pfam" id="PF01264">
    <property type="entry name" value="Chorismate_synt"/>
    <property type="match status" value="1"/>
</dbReference>
<dbReference type="GO" id="GO:0004107">
    <property type="term" value="F:chorismate synthase activity"/>
    <property type="evidence" value="ECO:0007669"/>
    <property type="project" value="UniProtKB-UniRule"/>
</dbReference>
<dbReference type="Gene3D" id="3.60.150.10">
    <property type="entry name" value="Chorismate synthase AroC"/>
    <property type="match status" value="1"/>
</dbReference>
<dbReference type="GO" id="GO:0009073">
    <property type="term" value="P:aromatic amino acid family biosynthetic process"/>
    <property type="evidence" value="ECO:0007669"/>
    <property type="project" value="UniProtKB-KW"/>
</dbReference>
<evidence type="ECO:0000256" key="11">
    <source>
        <dbReference type="NCBIfam" id="TIGR00033"/>
    </source>
</evidence>
<evidence type="ECO:0000256" key="3">
    <source>
        <dbReference type="ARBA" id="ARBA00013036"/>
    </source>
</evidence>
<dbReference type="InterPro" id="IPR035904">
    <property type="entry name" value="Chorismate_synth_AroC_sf"/>
</dbReference>
<dbReference type="InterPro" id="IPR000453">
    <property type="entry name" value="Chorismate_synth"/>
</dbReference>
<evidence type="ECO:0000256" key="5">
    <source>
        <dbReference type="ARBA" id="ARBA00022630"/>
    </source>
</evidence>
<keyword evidence="10" id="KW-0456">Lyase</keyword>
<dbReference type="GO" id="GO:0005829">
    <property type="term" value="C:cytosol"/>
    <property type="evidence" value="ECO:0007669"/>
    <property type="project" value="TreeGrafter"/>
</dbReference>
<reference evidence="12 13" key="1">
    <citation type="journal article" date="2018" name="Elife">
        <title>Discovery and characterization of a prevalent human gut bacterial enzyme sufficient for the inactivation of a family of plant toxins.</title>
        <authorList>
            <person name="Koppel N."/>
            <person name="Bisanz J.E."/>
            <person name="Pandelia M.E."/>
            <person name="Turnbaugh P.J."/>
            <person name="Balskus E.P."/>
        </authorList>
    </citation>
    <scope>NUCLEOTIDE SEQUENCE [LARGE SCALE GENOMIC DNA]</scope>
    <source>
        <strain evidence="12 13">OB21 GAM31</strain>
    </source>
</reference>
<dbReference type="NCBIfam" id="TIGR00033">
    <property type="entry name" value="aroC"/>
    <property type="match status" value="1"/>
</dbReference>
<evidence type="ECO:0000256" key="9">
    <source>
        <dbReference type="ARBA" id="ARBA00023141"/>
    </source>
</evidence>
<proteinExistence type="inferred from homology"/>
<dbReference type="SUPFAM" id="SSF103263">
    <property type="entry name" value="Chorismate synthase, AroC"/>
    <property type="match status" value="1"/>
</dbReference>
<sequence>MAAARWPFLPYARCFRAKFRCAKVSLCHVLESFAKDEIRCTLGATMKYMTAGELRGASLVAIVDDVPAGLRLQAASIQADLDRWSHGCSCGERREVDCAAILSGVSADGRTTGSPLSLVVDNAAYRSSLEDEAPGQAAVPRPGSADLAGLLATDANDCRSIVEGSSARSQAALIAASAVAREFLAEFGVEIQSYVTRIGAAAMREQPIDFETLRYTPLEIESSPVRCPSAQASRAMEEEIAAARVAGDTLGGEVAVAIHGVAPALGSYRGGGMMARLSKAAFSVNDVVSVSFGSACDVTRRRGSAAYDSAVLGAHGFAHATNISGGIEGGLTTGASVVMRVGVAPSASLRAPQKSIDLETLSDAESSSAAYSPCLVGGVAVAIEAEIAFALASAYQERFGGAAMSDIHSSYDAYMRRLRLAAR</sequence>
<evidence type="ECO:0000256" key="10">
    <source>
        <dbReference type="ARBA" id="ARBA00023239"/>
    </source>
</evidence>
<dbReference type="Proteomes" id="UP000253975">
    <property type="component" value="Unassembled WGS sequence"/>
</dbReference>
<protein>
    <recommendedName>
        <fullName evidence="3 11">Chorismate synthase</fullName>
        <ecNumber evidence="3 11">4.2.3.5</ecNumber>
    </recommendedName>
</protein>
<comment type="pathway">
    <text evidence="1">Metabolic intermediate biosynthesis; chorismate biosynthesis; chorismate from D-erythrose 4-phosphate and phosphoenolpyruvate: step 7/7.</text>
</comment>
<evidence type="ECO:0000313" key="13">
    <source>
        <dbReference type="Proteomes" id="UP000253975"/>
    </source>
</evidence>
<evidence type="ECO:0000256" key="2">
    <source>
        <dbReference type="ARBA" id="ARBA00008014"/>
    </source>
</evidence>
<comment type="similarity">
    <text evidence="2">Belongs to the chorismate synthase family.</text>
</comment>
<dbReference type="GO" id="GO:0008652">
    <property type="term" value="P:amino acid biosynthetic process"/>
    <property type="evidence" value="ECO:0007669"/>
    <property type="project" value="UniProtKB-KW"/>
</dbReference>
<dbReference type="EMBL" id="PPTO01000002">
    <property type="protein sequence ID" value="RDB60610.1"/>
    <property type="molecule type" value="Genomic_DNA"/>
</dbReference>
<keyword evidence="8" id="KW-0521">NADP</keyword>
<keyword evidence="7" id="KW-0274">FAD</keyword>
<dbReference type="EC" id="4.2.3.5" evidence="3 11"/>
<keyword evidence="4" id="KW-0028">Amino-acid biosynthesis</keyword>
<evidence type="ECO:0000256" key="1">
    <source>
        <dbReference type="ARBA" id="ARBA00005044"/>
    </source>
</evidence>
<dbReference type="AlphaFoldDB" id="A0A369LMN3"/>
<evidence type="ECO:0000256" key="6">
    <source>
        <dbReference type="ARBA" id="ARBA00022643"/>
    </source>
</evidence>
<evidence type="ECO:0000256" key="8">
    <source>
        <dbReference type="ARBA" id="ARBA00022857"/>
    </source>
</evidence>
<evidence type="ECO:0000313" key="12">
    <source>
        <dbReference type="EMBL" id="RDB60610.1"/>
    </source>
</evidence>
<gene>
    <name evidence="12" type="primary">aroC</name>
    <name evidence="12" type="ORF">C1881_01630</name>
</gene>
<evidence type="ECO:0000256" key="4">
    <source>
        <dbReference type="ARBA" id="ARBA00022605"/>
    </source>
</evidence>
<organism evidence="12 13">
    <name type="scientific">Slackia isoflavoniconvertens</name>
    <dbReference type="NCBI Taxonomy" id="572010"/>
    <lineage>
        <taxon>Bacteria</taxon>
        <taxon>Bacillati</taxon>
        <taxon>Actinomycetota</taxon>
        <taxon>Coriobacteriia</taxon>
        <taxon>Eggerthellales</taxon>
        <taxon>Eggerthellaceae</taxon>
        <taxon>Slackia</taxon>
    </lineage>
</organism>
<dbReference type="PANTHER" id="PTHR21085:SF0">
    <property type="entry name" value="CHORISMATE SYNTHASE"/>
    <property type="match status" value="1"/>
</dbReference>
<keyword evidence="6" id="KW-0288">FMN</keyword>
<name>A0A369LMN3_9ACTN</name>
<dbReference type="GO" id="GO:0010181">
    <property type="term" value="F:FMN binding"/>
    <property type="evidence" value="ECO:0007669"/>
    <property type="project" value="TreeGrafter"/>
</dbReference>
<comment type="caution">
    <text evidence="12">The sequence shown here is derived from an EMBL/GenBank/DDBJ whole genome shotgun (WGS) entry which is preliminary data.</text>
</comment>
<dbReference type="PANTHER" id="PTHR21085">
    <property type="entry name" value="CHORISMATE SYNTHASE"/>
    <property type="match status" value="1"/>
</dbReference>
<accession>A0A369LMN3</accession>
<dbReference type="PIRSF" id="PIRSF001456">
    <property type="entry name" value="Chorismate_synth"/>
    <property type="match status" value="1"/>
</dbReference>
<dbReference type="GO" id="GO:0009423">
    <property type="term" value="P:chorismate biosynthetic process"/>
    <property type="evidence" value="ECO:0007669"/>
    <property type="project" value="UniProtKB-UniRule"/>
</dbReference>
<evidence type="ECO:0000256" key="7">
    <source>
        <dbReference type="ARBA" id="ARBA00022827"/>
    </source>
</evidence>